<accession>A0ABD2P6K0</accession>
<comment type="caution">
    <text evidence="6">The sequence shown here is derived from an EMBL/GenBank/DDBJ whole genome shotgun (WGS) entry which is preliminary data.</text>
</comment>
<sequence>MKQLKNDAAQNNPCLKEQELTYKCYNKNNFDYDKCALQIENYKSCKSFWHMVRMDRKRKGINPNVPPVEEREQVKKEYLSRFGK</sequence>
<dbReference type="SUPFAM" id="SSF47072">
    <property type="entry name" value="Cysteine alpha-hairpin motif"/>
    <property type="match status" value="1"/>
</dbReference>
<evidence type="ECO:0000313" key="7">
    <source>
        <dbReference type="Proteomes" id="UP001516400"/>
    </source>
</evidence>
<organism evidence="6 7">
    <name type="scientific">Cryptolaemus montrouzieri</name>
    <dbReference type="NCBI Taxonomy" id="559131"/>
    <lineage>
        <taxon>Eukaryota</taxon>
        <taxon>Metazoa</taxon>
        <taxon>Ecdysozoa</taxon>
        <taxon>Arthropoda</taxon>
        <taxon>Hexapoda</taxon>
        <taxon>Insecta</taxon>
        <taxon>Pterygota</taxon>
        <taxon>Neoptera</taxon>
        <taxon>Endopterygota</taxon>
        <taxon>Coleoptera</taxon>
        <taxon>Polyphaga</taxon>
        <taxon>Cucujiformia</taxon>
        <taxon>Coccinelloidea</taxon>
        <taxon>Coccinellidae</taxon>
        <taxon>Scymninae</taxon>
        <taxon>Scymnini</taxon>
        <taxon>Cryptolaemus</taxon>
    </lineage>
</organism>
<proteinExistence type="inferred from homology"/>
<evidence type="ECO:0000313" key="6">
    <source>
        <dbReference type="EMBL" id="KAL3286343.1"/>
    </source>
</evidence>
<evidence type="ECO:0000256" key="1">
    <source>
        <dbReference type="ARBA" id="ARBA00004569"/>
    </source>
</evidence>
<comment type="similarity">
    <text evidence="4">Belongs to the CHCHD7 family.</text>
</comment>
<dbReference type="PANTHER" id="PTHR46811:SF1">
    <property type="entry name" value="COILED-COIL-HELIX-COILED-COIL-HELIX DOMAIN-CONTAINING PROTEIN 7"/>
    <property type="match status" value="1"/>
</dbReference>
<evidence type="ECO:0000256" key="4">
    <source>
        <dbReference type="ARBA" id="ARBA00038205"/>
    </source>
</evidence>
<dbReference type="InterPro" id="IPR009069">
    <property type="entry name" value="Cys_alpha_HP_mot_SF"/>
</dbReference>
<dbReference type="InterPro" id="IPR051040">
    <property type="entry name" value="COX23"/>
</dbReference>
<comment type="subcellular location">
    <subcellularLocation>
        <location evidence="1">Mitochondrion intermembrane space</location>
    </subcellularLocation>
</comment>
<gene>
    <name evidence="6" type="ORF">HHI36_000851</name>
</gene>
<evidence type="ECO:0000256" key="3">
    <source>
        <dbReference type="ARBA" id="ARBA00023157"/>
    </source>
</evidence>
<name>A0ABD2P6K0_9CUCU</name>
<dbReference type="Proteomes" id="UP001516400">
    <property type="component" value="Unassembled WGS sequence"/>
</dbReference>
<dbReference type="Gene3D" id="1.10.287.1130">
    <property type="entry name" value="CytochromE C oxidase copper chaperone"/>
    <property type="match status" value="1"/>
</dbReference>
<dbReference type="PANTHER" id="PTHR46811">
    <property type="entry name" value="COILED-COIL-HELIX-COILED-COIL-HELIX DOMAIN-CONTAINING PROTEIN 7"/>
    <property type="match status" value="1"/>
</dbReference>
<dbReference type="AlphaFoldDB" id="A0ABD2P6K0"/>
<evidence type="ECO:0000256" key="5">
    <source>
        <dbReference type="ARBA" id="ARBA00039509"/>
    </source>
</evidence>
<protein>
    <recommendedName>
        <fullName evidence="5">Coiled-coil-helix-coiled-coil-helix domain-containing protein 7</fullName>
    </recommendedName>
</protein>
<evidence type="ECO:0000256" key="2">
    <source>
        <dbReference type="ARBA" id="ARBA00023128"/>
    </source>
</evidence>
<dbReference type="EMBL" id="JABFTP020000185">
    <property type="protein sequence ID" value="KAL3286343.1"/>
    <property type="molecule type" value="Genomic_DNA"/>
</dbReference>
<dbReference type="GO" id="GO:0005758">
    <property type="term" value="C:mitochondrial intermembrane space"/>
    <property type="evidence" value="ECO:0007669"/>
    <property type="project" value="UniProtKB-SubCell"/>
</dbReference>
<keyword evidence="2" id="KW-0496">Mitochondrion</keyword>
<reference evidence="6 7" key="1">
    <citation type="journal article" date="2021" name="BMC Biol.">
        <title>Horizontally acquired antibacterial genes associated with adaptive radiation of ladybird beetles.</title>
        <authorList>
            <person name="Li H.S."/>
            <person name="Tang X.F."/>
            <person name="Huang Y.H."/>
            <person name="Xu Z.Y."/>
            <person name="Chen M.L."/>
            <person name="Du X.Y."/>
            <person name="Qiu B.Y."/>
            <person name="Chen P.T."/>
            <person name="Zhang W."/>
            <person name="Slipinski A."/>
            <person name="Escalona H.E."/>
            <person name="Waterhouse R.M."/>
            <person name="Zwick A."/>
            <person name="Pang H."/>
        </authorList>
    </citation>
    <scope>NUCLEOTIDE SEQUENCE [LARGE SCALE GENOMIC DNA]</scope>
    <source>
        <strain evidence="6">SYSU2018</strain>
    </source>
</reference>
<keyword evidence="3" id="KW-1015">Disulfide bond</keyword>
<keyword evidence="7" id="KW-1185">Reference proteome</keyword>